<protein>
    <submittedName>
        <fullName evidence="1">Uncharacterized protein</fullName>
    </submittedName>
</protein>
<comment type="caution">
    <text evidence="1">The sequence shown here is derived from an EMBL/GenBank/DDBJ whole genome shotgun (WGS) entry which is preliminary data.</text>
</comment>
<name>A0A7J8I005_MOLMO</name>
<dbReference type="InParanoid" id="A0A7J8I005"/>
<organism evidence="1 2">
    <name type="scientific">Molossus molossus</name>
    <name type="common">Pallas' mastiff bat</name>
    <name type="synonym">Vespertilio molossus</name>
    <dbReference type="NCBI Taxonomy" id="27622"/>
    <lineage>
        <taxon>Eukaryota</taxon>
        <taxon>Metazoa</taxon>
        <taxon>Chordata</taxon>
        <taxon>Craniata</taxon>
        <taxon>Vertebrata</taxon>
        <taxon>Euteleostomi</taxon>
        <taxon>Mammalia</taxon>
        <taxon>Eutheria</taxon>
        <taxon>Laurasiatheria</taxon>
        <taxon>Chiroptera</taxon>
        <taxon>Yangochiroptera</taxon>
        <taxon>Molossidae</taxon>
        <taxon>Molossus</taxon>
    </lineage>
</organism>
<keyword evidence="2" id="KW-1185">Reference proteome</keyword>
<reference evidence="1 2" key="1">
    <citation type="journal article" date="2020" name="Nature">
        <title>Six reference-quality genomes reveal evolution of bat adaptations.</title>
        <authorList>
            <person name="Jebb D."/>
            <person name="Huang Z."/>
            <person name="Pippel M."/>
            <person name="Hughes G.M."/>
            <person name="Lavrichenko K."/>
            <person name="Devanna P."/>
            <person name="Winkler S."/>
            <person name="Jermiin L.S."/>
            <person name="Skirmuntt E.C."/>
            <person name="Katzourakis A."/>
            <person name="Burkitt-Gray L."/>
            <person name="Ray D.A."/>
            <person name="Sullivan K.A.M."/>
            <person name="Roscito J.G."/>
            <person name="Kirilenko B.M."/>
            <person name="Davalos L.M."/>
            <person name="Corthals A.P."/>
            <person name="Power M.L."/>
            <person name="Jones G."/>
            <person name="Ransome R.D."/>
            <person name="Dechmann D.K.N."/>
            <person name="Locatelli A.G."/>
            <person name="Puechmaille S.J."/>
            <person name="Fedrigo O."/>
            <person name="Jarvis E.D."/>
            <person name="Hiller M."/>
            <person name="Vernes S.C."/>
            <person name="Myers E.W."/>
            <person name="Teeling E.C."/>
        </authorList>
    </citation>
    <scope>NUCLEOTIDE SEQUENCE [LARGE SCALE GENOMIC DNA]</scope>
    <source>
        <strain evidence="1">MMolMol1</strain>
        <tissue evidence="1">Muscle</tissue>
    </source>
</reference>
<accession>A0A7J8I005</accession>
<dbReference type="AlphaFoldDB" id="A0A7J8I005"/>
<proteinExistence type="predicted"/>
<gene>
    <name evidence="1" type="ORF">HJG59_010790</name>
</gene>
<evidence type="ECO:0000313" key="2">
    <source>
        <dbReference type="Proteomes" id="UP000550707"/>
    </source>
</evidence>
<dbReference type="EMBL" id="JACASF010000005">
    <property type="protein sequence ID" value="KAF6477887.1"/>
    <property type="molecule type" value="Genomic_DNA"/>
</dbReference>
<evidence type="ECO:0000313" key="1">
    <source>
        <dbReference type="EMBL" id="KAF6477887.1"/>
    </source>
</evidence>
<dbReference type="Proteomes" id="UP000550707">
    <property type="component" value="Unassembled WGS sequence"/>
</dbReference>
<sequence>MGLLYRLRADFPTRFSSFCLFSKGVTYLFKNIGLVEDRRRNWGIQSHYLTLWLYYLPITTLTMFNSNTQRLTKLLFMSLCVGWKSCASAGVGSMLLVWLMHSSSHSGARWTESSYLGHALLMAITGAQEGKPNILWSTTVGGFSMCVSPNRALSPIHHVRTQEVICNLEEGPQPTMQAP</sequence>